<dbReference type="Proteomes" id="UP001189429">
    <property type="component" value="Unassembled WGS sequence"/>
</dbReference>
<evidence type="ECO:0000256" key="4">
    <source>
        <dbReference type="ARBA" id="ARBA00022737"/>
    </source>
</evidence>
<comment type="subcellular location">
    <subcellularLocation>
        <location evidence="1">Cell projection</location>
        <location evidence="1">Cilium</location>
    </subcellularLocation>
    <subcellularLocation>
        <location evidence="2">Cytoplasm</location>
        <location evidence="2">Cytoskeleton</location>
    </subcellularLocation>
</comment>
<dbReference type="Gene3D" id="2.30.29.170">
    <property type="match status" value="1"/>
</dbReference>
<keyword evidence="6" id="KW-0966">Cell projection</keyword>
<keyword evidence="9" id="KW-1185">Reference proteome</keyword>
<organism evidence="8 9">
    <name type="scientific">Prorocentrum cordatum</name>
    <dbReference type="NCBI Taxonomy" id="2364126"/>
    <lineage>
        <taxon>Eukaryota</taxon>
        <taxon>Sar</taxon>
        <taxon>Alveolata</taxon>
        <taxon>Dinophyceae</taxon>
        <taxon>Prorocentrales</taxon>
        <taxon>Prorocentraceae</taxon>
        <taxon>Prorocentrum</taxon>
    </lineage>
</organism>
<evidence type="ECO:0000313" key="9">
    <source>
        <dbReference type="Proteomes" id="UP001189429"/>
    </source>
</evidence>
<dbReference type="InterPro" id="IPR040193">
    <property type="entry name" value="EFHC1/EFHC2/EFHB"/>
</dbReference>
<evidence type="ECO:0000256" key="3">
    <source>
        <dbReference type="ARBA" id="ARBA00022490"/>
    </source>
</evidence>
<keyword evidence="3" id="KW-0963">Cytoplasm</keyword>
<evidence type="ECO:0000256" key="6">
    <source>
        <dbReference type="ARBA" id="ARBA00023273"/>
    </source>
</evidence>
<proteinExistence type="predicted"/>
<gene>
    <name evidence="8" type="ORF">PCOR1329_LOCUS8015</name>
</gene>
<reference evidence="8" key="1">
    <citation type="submission" date="2023-10" db="EMBL/GenBank/DDBJ databases">
        <authorList>
            <person name="Chen Y."/>
            <person name="Shah S."/>
            <person name="Dougan E. K."/>
            <person name="Thang M."/>
            <person name="Chan C."/>
        </authorList>
    </citation>
    <scope>NUCLEOTIDE SEQUENCE [LARGE SCALE GENOMIC DNA]</scope>
</reference>
<dbReference type="Pfam" id="PF06565">
    <property type="entry name" value="DM10_dom"/>
    <property type="match status" value="1"/>
</dbReference>
<feature type="domain" description="DM10" evidence="7">
    <location>
        <begin position="3"/>
        <end position="63"/>
    </location>
</feature>
<evidence type="ECO:0000256" key="2">
    <source>
        <dbReference type="ARBA" id="ARBA00004245"/>
    </source>
</evidence>
<sequence length="105" mass="11825">AKFANPKVEDVDRVFVVSFYRMDDQLSIHEPPQRNMGIMTGKFLEKGVHMNQKTGQLFTPEVLSCLAPARQSRAELVQAIVTAAKASGGAFWVRSLDEYLFELFC</sequence>
<accession>A0ABN9Q8Y9</accession>
<evidence type="ECO:0000256" key="5">
    <source>
        <dbReference type="ARBA" id="ARBA00023212"/>
    </source>
</evidence>
<evidence type="ECO:0000313" key="8">
    <source>
        <dbReference type="EMBL" id="CAK0799621.1"/>
    </source>
</evidence>
<comment type="caution">
    <text evidence="8">The sequence shown here is derived from an EMBL/GenBank/DDBJ whole genome shotgun (WGS) entry which is preliminary data.</text>
</comment>
<name>A0ABN9Q8Y9_9DINO</name>
<protein>
    <recommendedName>
        <fullName evidence="7">DM10 domain-containing protein</fullName>
    </recommendedName>
</protein>
<keyword evidence="4" id="KW-0677">Repeat</keyword>
<evidence type="ECO:0000256" key="1">
    <source>
        <dbReference type="ARBA" id="ARBA00004138"/>
    </source>
</evidence>
<feature type="non-terminal residue" evidence="8">
    <location>
        <position position="1"/>
    </location>
</feature>
<dbReference type="InterPro" id="IPR006602">
    <property type="entry name" value="DM10_dom"/>
</dbReference>
<evidence type="ECO:0000259" key="7">
    <source>
        <dbReference type="Pfam" id="PF06565"/>
    </source>
</evidence>
<dbReference type="PANTHER" id="PTHR12086">
    <property type="entry name" value="EF-HAND DOMAIN C-TERMINAL CONTAINING PROTEIN"/>
    <property type="match status" value="1"/>
</dbReference>
<dbReference type="EMBL" id="CAUYUJ010002192">
    <property type="protein sequence ID" value="CAK0799621.1"/>
    <property type="molecule type" value="Genomic_DNA"/>
</dbReference>
<keyword evidence="5" id="KW-0206">Cytoskeleton</keyword>